<evidence type="ECO:0008006" key="3">
    <source>
        <dbReference type="Google" id="ProtNLM"/>
    </source>
</evidence>
<dbReference type="RefSeq" id="WP_305027877.1">
    <property type="nucleotide sequence ID" value="NZ_JAUQTA010000001.1"/>
</dbReference>
<reference evidence="1 2" key="1">
    <citation type="submission" date="2023-07" db="EMBL/GenBank/DDBJ databases">
        <title>Nocardioides sp. nov WY-20 isolated from soil.</title>
        <authorList>
            <person name="Liu B."/>
            <person name="Wan Y."/>
        </authorList>
    </citation>
    <scope>NUCLEOTIDE SEQUENCE [LARGE SCALE GENOMIC DNA]</scope>
    <source>
        <strain evidence="1 2">WY-20</strain>
    </source>
</reference>
<sequence>MSTTLERPHSLAHRFNCTGFSRWVNSPAGRAFRLAAGTTFLTVGFLLRGSPVGIALMAWSLVPLSAGAFNLCWISAVLGGPLRSSTIREAQVAAPR</sequence>
<evidence type="ECO:0000313" key="1">
    <source>
        <dbReference type="EMBL" id="MDO7868503.1"/>
    </source>
</evidence>
<name>A0ABT9B5U4_9ACTN</name>
<protein>
    <recommendedName>
        <fullName evidence="3">DUF2892 domain-containing protein</fullName>
    </recommendedName>
</protein>
<evidence type="ECO:0000313" key="2">
    <source>
        <dbReference type="Proteomes" id="UP001233314"/>
    </source>
</evidence>
<proteinExistence type="predicted"/>
<accession>A0ABT9B5U4</accession>
<organism evidence="1 2">
    <name type="scientific">Nocardioides jiangxiensis</name>
    <dbReference type="NCBI Taxonomy" id="3064524"/>
    <lineage>
        <taxon>Bacteria</taxon>
        <taxon>Bacillati</taxon>
        <taxon>Actinomycetota</taxon>
        <taxon>Actinomycetes</taxon>
        <taxon>Propionibacteriales</taxon>
        <taxon>Nocardioidaceae</taxon>
        <taxon>Nocardioides</taxon>
    </lineage>
</organism>
<comment type="caution">
    <text evidence="1">The sequence shown here is derived from an EMBL/GenBank/DDBJ whole genome shotgun (WGS) entry which is preliminary data.</text>
</comment>
<gene>
    <name evidence="1" type="ORF">Q5722_09000</name>
</gene>
<keyword evidence="2" id="KW-1185">Reference proteome</keyword>
<dbReference type="Proteomes" id="UP001233314">
    <property type="component" value="Unassembled WGS sequence"/>
</dbReference>
<dbReference type="EMBL" id="JAUQTA010000001">
    <property type="protein sequence ID" value="MDO7868503.1"/>
    <property type="molecule type" value="Genomic_DNA"/>
</dbReference>